<feature type="region of interest" description="Disordered" evidence="1">
    <location>
        <begin position="52"/>
        <end position="82"/>
    </location>
</feature>
<evidence type="ECO:0000313" key="2">
    <source>
        <dbReference type="EMBL" id="CAI8608476.1"/>
    </source>
</evidence>
<dbReference type="EMBL" id="OX451739">
    <property type="protein sequence ID" value="CAI8608476.1"/>
    <property type="molecule type" value="Genomic_DNA"/>
</dbReference>
<protein>
    <submittedName>
        <fullName evidence="2">Uncharacterized protein</fullName>
    </submittedName>
</protein>
<name>A0AAV1ADL9_VICFA</name>
<feature type="region of interest" description="Disordered" evidence="1">
    <location>
        <begin position="157"/>
        <end position="181"/>
    </location>
</feature>
<accession>A0AAV1ADL9</accession>
<feature type="compositionally biased region" description="Polar residues" evidence="1">
    <location>
        <begin position="56"/>
        <end position="82"/>
    </location>
</feature>
<proteinExistence type="predicted"/>
<dbReference type="Proteomes" id="UP001157006">
    <property type="component" value="Chromosome 4"/>
</dbReference>
<reference evidence="2 3" key="1">
    <citation type="submission" date="2023-01" db="EMBL/GenBank/DDBJ databases">
        <authorList>
            <person name="Kreplak J."/>
        </authorList>
    </citation>
    <scope>NUCLEOTIDE SEQUENCE [LARGE SCALE GENOMIC DNA]</scope>
</reference>
<dbReference type="AlphaFoldDB" id="A0AAV1ADL9"/>
<evidence type="ECO:0000313" key="3">
    <source>
        <dbReference type="Proteomes" id="UP001157006"/>
    </source>
</evidence>
<gene>
    <name evidence="2" type="ORF">VFH_IV086440</name>
</gene>
<organism evidence="2 3">
    <name type="scientific">Vicia faba</name>
    <name type="common">Broad bean</name>
    <name type="synonym">Faba vulgaris</name>
    <dbReference type="NCBI Taxonomy" id="3906"/>
    <lineage>
        <taxon>Eukaryota</taxon>
        <taxon>Viridiplantae</taxon>
        <taxon>Streptophyta</taxon>
        <taxon>Embryophyta</taxon>
        <taxon>Tracheophyta</taxon>
        <taxon>Spermatophyta</taxon>
        <taxon>Magnoliopsida</taxon>
        <taxon>eudicotyledons</taxon>
        <taxon>Gunneridae</taxon>
        <taxon>Pentapetalae</taxon>
        <taxon>rosids</taxon>
        <taxon>fabids</taxon>
        <taxon>Fabales</taxon>
        <taxon>Fabaceae</taxon>
        <taxon>Papilionoideae</taxon>
        <taxon>50 kb inversion clade</taxon>
        <taxon>NPAAA clade</taxon>
        <taxon>Hologalegina</taxon>
        <taxon>IRL clade</taxon>
        <taxon>Fabeae</taxon>
        <taxon>Vicia</taxon>
    </lineage>
</organism>
<evidence type="ECO:0000256" key="1">
    <source>
        <dbReference type="SAM" id="MobiDB-lite"/>
    </source>
</evidence>
<keyword evidence="3" id="KW-1185">Reference proteome</keyword>
<sequence>MAMNGAVTIRKIGKSCQAIKESEHHKYEDMNAEHAMHCFPRMTTLNDCPPAAFPRNSLQPRTSIHQRSSPLKAQPKQSQRVSSALLMSEGHPREAYGALREKKLLGRGSRPESYRYTWGNRALTGGVGARAARHGSSQLNLTGAISWVRDMVGLSSTETPNANRGTGKFFRRSQAASRPPQ</sequence>